<dbReference type="CDD" id="cd05233">
    <property type="entry name" value="SDR_c"/>
    <property type="match status" value="1"/>
</dbReference>
<dbReference type="EMBL" id="AQQV01000002">
    <property type="protein sequence ID" value="ORE87492.1"/>
    <property type="molecule type" value="Genomic_DNA"/>
</dbReference>
<evidence type="ECO:0000256" key="2">
    <source>
        <dbReference type="ARBA" id="ARBA00023002"/>
    </source>
</evidence>
<gene>
    <name evidence="3" type="ORF">ATO7_10632</name>
</gene>
<keyword evidence="4" id="KW-1185">Reference proteome</keyword>
<dbReference type="RefSeq" id="WP_083561721.1">
    <property type="nucleotide sequence ID" value="NZ_AQQV01000002.1"/>
</dbReference>
<comment type="similarity">
    <text evidence="1">Belongs to the short-chain dehydrogenases/reductases (SDR) family.</text>
</comment>
<dbReference type="PANTHER" id="PTHR24321">
    <property type="entry name" value="DEHYDROGENASES, SHORT CHAIN"/>
    <property type="match status" value="1"/>
</dbReference>
<keyword evidence="2" id="KW-0560">Oxidoreductase</keyword>
<dbReference type="PRINTS" id="PR00081">
    <property type="entry name" value="GDHRDH"/>
</dbReference>
<organism evidence="3 4">
    <name type="scientific">Oceanococcus atlanticus</name>
    <dbReference type="NCBI Taxonomy" id="1317117"/>
    <lineage>
        <taxon>Bacteria</taxon>
        <taxon>Pseudomonadati</taxon>
        <taxon>Pseudomonadota</taxon>
        <taxon>Gammaproteobacteria</taxon>
        <taxon>Chromatiales</taxon>
        <taxon>Oceanococcaceae</taxon>
        <taxon>Oceanococcus</taxon>
    </lineage>
</organism>
<dbReference type="PANTHER" id="PTHR24321:SF8">
    <property type="entry name" value="ESTRADIOL 17-BETA-DEHYDROGENASE 8-RELATED"/>
    <property type="match status" value="1"/>
</dbReference>
<dbReference type="InterPro" id="IPR002347">
    <property type="entry name" value="SDR_fam"/>
</dbReference>
<dbReference type="AlphaFoldDB" id="A0A1Y1SG44"/>
<name>A0A1Y1SG44_9GAMM</name>
<dbReference type="GO" id="GO:0016491">
    <property type="term" value="F:oxidoreductase activity"/>
    <property type="evidence" value="ECO:0007669"/>
    <property type="project" value="UniProtKB-KW"/>
</dbReference>
<proteinExistence type="inferred from homology"/>
<dbReference type="Pfam" id="PF13561">
    <property type="entry name" value="adh_short_C2"/>
    <property type="match status" value="1"/>
</dbReference>
<comment type="caution">
    <text evidence="3">The sequence shown here is derived from an EMBL/GenBank/DDBJ whole genome shotgun (WGS) entry which is preliminary data.</text>
</comment>
<evidence type="ECO:0000313" key="4">
    <source>
        <dbReference type="Proteomes" id="UP000192342"/>
    </source>
</evidence>
<dbReference type="PRINTS" id="PR00080">
    <property type="entry name" value="SDRFAMILY"/>
</dbReference>
<dbReference type="SUPFAM" id="SSF51735">
    <property type="entry name" value="NAD(P)-binding Rossmann-fold domains"/>
    <property type="match status" value="1"/>
</dbReference>
<dbReference type="PROSITE" id="PS00061">
    <property type="entry name" value="ADH_SHORT"/>
    <property type="match status" value="1"/>
</dbReference>
<sequence length="249" mass="26237">MNKTLSGKVILVTGSTGGIGRVTCEHLLSQGAQLYVTDFDAQAVDELCKVLHGAVAGSAADMCDPQSVAAMFADLRARYGRLDGAFNNAGRGSGEIPLVEMDLAEWQRVININLTGTFLCVQQEIELMLESGGGSIVNNSSILGLRAGANPAYTAAKHGVCGLTKSAALVYADRHVRVNAVCPGLIEAGMGLKVMARPQDKVERYVARHPMARAGQAQEVAEAVSWLLSEQSSYTTGHLLPIDGGYTCA</sequence>
<dbReference type="Proteomes" id="UP000192342">
    <property type="component" value="Unassembled WGS sequence"/>
</dbReference>
<dbReference type="FunFam" id="3.40.50.720:FF:000084">
    <property type="entry name" value="Short-chain dehydrogenase reductase"/>
    <property type="match status" value="1"/>
</dbReference>
<dbReference type="InterPro" id="IPR020904">
    <property type="entry name" value="Sc_DH/Rdtase_CS"/>
</dbReference>
<dbReference type="STRING" id="1317117.ATO7_10632"/>
<dbReference type="OrthoDB" id="20590at2"/>
<evidence type="ECO:0000256" key="1">
    <source>
        <dbReference type="ARBA" id="ARBA00006484"/>
    </source>
</evidence>
<dbReference type="InterPro" id="IPR036291">
    <property type="entry name" value="NAD(P)-bd_dom_sf"/>
</dbReference>
<accession>A0A1Y1SG44</accession>
<reference evidence="3 4" key="1">
    <citation type="submission" date="2013-04" db="EMBL/GenBank/DDBJ databases">
        <title>Oceanococcus atlanticus 22II-S10r2 Genome Sequencing.</title>
        <authorList>
            <person name="Lai Q."/>
            <person name="Li G."/>
            <person name="Shao Z."/>
        </authorList>
    </citation>
    <scope>NUCLEOTIDE SEQUENCE [LARGE SCALE GENOMIC DNA]</scope>
    <source>
        <strain evidence="3 4">22II-S10r2</strain>
    </source>
</reference>
<evidence type="ECO:0000313" key="3">
    <source>
        <dbReference type="EMBL" id="ORE87492.1"/>
    </source>
</evidence>
<protein>
    <submittedName>
        <fullName evidence="3">Oxidoreductase</fullName>
    </submittedName>
</protein>
<dbReference type="Gene3D" id="3.40.50.720">
    <property type="entry name" value="NAD(P)-binding Rossmann-like Domain"/>
    <property type="match status" value="1"/>
</dbReference>